<dbReference type="InterPro" id="IPR052931">
    <property type="entry name" value="Prophage_regulatory_activator"/>
</dbReference>
<sequence>MSQQESPQTNRPKLYRMADVLEITGLCRATIYNLMDKDDFPKSIKLGQRAIAWKADEVHQWIDSRVCA</sequence>
<dbReference type="PANTHER" id="PTHR36154">
    <property type="entry name" value="DNA-BINDING TRANSCRIPTIONAL ACTIVATOR ALPA"/>
    <property type="match status" value="1"/>
</dbReference>
<comment type="caution">
    <text evidence="1">The sequence shown here is derived from an EMBL/GenBank/DDBJ whole genome shotgun (WGS) entry which is preliminary data.</text>
</comment>
<evidence type="ECO:0008006" key="3">
    <source>
        <dbReference type="Google" id="ProtNLM"/>
    </source>
</evidence>
<dbReference type="PANTHER" id="PTHR36154:SF1">
    <property type="entry name" value="DNA-BINDING TRANSCRIPTIONAL ACTIVATOR ALPA"/>
    <property type="match status" value="1"/>
</dbReference>
<evidence type="ECO:0000313" key="2">
    <source>
        <dbReference type="Proteomes" id="UP000029228"/>
    </source>
</evidence>
<evidence type="ECO:0000313" key="1">
    <source>
        <dbReference type="EMBL" id="GAL18509.1"/>
    </source>
</evidence>
<dbReference type="Gene3D" id="1.10.238.160">
    <property type="match status" value="1"/>
</dbReference>
<gene>
    <name evidence="1" type="ORF">JCM19235_1932</name>
</gene>
<dbReference type="OrthoDB" id="8455288at2"/>
<dbReference type="InterPro" id="IPR010260">
    <property type="entry name" value="AlpA"/>
</dbReference>
<reference evidence="1 2" key="2">
    <citation type="submission" date="2014-09" db="EMBL/GenBank/DDBJ databases">
        <authorList>
            <consortium name="NBRP consortium"/>
            <person name="Sawabe T."/>
            <person name="Meirelles P."/>
            <person name="Nakanishi M."/>
            <person name="Sayaka M."/>
            <person name="Hattori M."/>
            <person name="Ohkuma M."/>
        </authorList>
    </citation>
    <scope>NUCLEOTIDE SEQUENCE [LARGE SCALE GENOMIC DNA]</scope>
    <source>
        <strain evidence="2">JCM19235</strain>
    </source>
</reference>
<dbReference type="Proteomes" id="UP000029228">
    <property type="component" value="Unassembled WGS sequence"/>
</dbReference>
<dbReference type="STRING" id="990268.JCM19235_1932"/>
<dbReference type="AlphaFoldDB" id="A0A090RWE5"/>
<dbReference type="EMBL" id="BBMR01000003">
    <property type="protein sequence ID" value="GAL18509.1"/>
    <property type="molecule type" value="Genomic_DNA"/>
</dbReference>
<accession>A0A090RWE5</accession>
<dbReference type="Pfam" id="PF05930">
    <property type="entry name" value="Phage_AlpA"/>
    <property type="match status" value="1"/>
</dbReference>
<protein>
    <recommendedName>
        <fullName evidence="3">Transcriptional regulator</fullName>
    </recommendedName>
</protein>
<organism evidence="1 2">
    <name type="scientific">Vibrio maritimus</name>
    <dbReference type="NCBI Taxonomy" id="990268"/>
    <lineage>
        <taxon>Bacteria</taxon>
        <taxon>Pseudomonadati</taxon>
        <taxon>Pseudomonadota</taxon>
        <taxon>Gammaproteobacteria</taxon>
        <taxon>Vibrionales</taxon>
        <taxon>Vibrionaceae</taxon>
        <taxon>Vibrio</taxon>
    </lineage>
</organism>
<proteinExistence type="predicted"/>
<keyword evidence="2" id="KW-1185">Reference proteome</keyword>
<reference evidence="1 2" key="1">
    <citation type="submission" date="2014-09" db="EMBL/GenBank/DDBJ databases">
        <title>Vibrio maritimus JCM 19235. (C45) whole genome shotgun sequence.</title>
        <authorList>
            <person name="Sawabe T."/>
            <person name="Meirelles P."/>
            <person name="Nakanishi M."/>
            <person name="Sayaka M."/>
            <person name="Hattori M."/>
            <person name="Ohkuma M."/>
        </authorList>
    </citation>
    <scope>NUCLEOTIDE SEQUENCE [LARGE SCALE GENOMIC DNA]</scope>
    <source>
        <strain evidence="2">JCM19235</strain>
    </source>
</reference>
<name>A0A090RWE5_9VIBR</name>